<keyword evidence="4" id="KW-1185">Reference proteome</keyword>
<proteinExistence type="predicted"/>
<dbReference type="Pfam" id="PF10988">
    <property type="entry name" value="DUF2807"/>
    <property type="match status" value="1"/>
</dbReference>
<dbReference type="Gene3D" id="2.160.20.120">
    <property type="match status" value="1"/>
</dbReference>
<feature type="signal peptide" evidence="1">
    <location>
        <begin position="1"/>
        <end position="19"/>
    </location>
</feature>
<keyword evidence="1" id="KW-0732">Signal</keyword>
<protein>
    <submittedName>
        <fullName evidence="3">Head GIN domain-containing protein</fullName>
    </submittedName>
</protein>
<name>A0ABV0BN53_9SPHI</name>
<dbReference type="Proteomes" id="UP001409291">
    <property type="component" value="Unassembled WGS sequence"/>
</dbReference>
<dbReference type="EMBL" id="JBDJNQ010000001">
    <property type="protein sequence ID" value="MEN5376156.1"/>
    <property type="molecule type" value="Genomic_DNA"/>
</dbReference>
<evidence type="ECO:0000259" key="2">
    <source>
        <dbReference type="Pfam" id="PF10988"/>
    </source>
</evidence>
<evidence type="ECO:0000256" key="1">
    <source>
        <dbReference type="SAM" id="SignalP"/>
    </source>
</evidence>
<dbReference type="InterPro" id="IPR021255">
    <property type="entry name" value="DUF2807"/>
</dbReference>
<evidence type="ECO:0000313" key="4">
    <source>
        <dbReference type="Proteomes" id="UP001409291"/>
    </source>
</evidence>
<evidence type="ECO:0000313" key="3">
    <source>
        <dbReference type="EMBL" id="MEN5376156.1"/>
    </source>
</evidence>
<feature type="chain" id="PRO_5047417925" evidence="1">
    <location>
        <begin position="20"/>
        <end position="224"/>
    </location>
</feature>
<sequence length="224" mass="23778">MKKLGLGAILFFIAQLGIAQTKQNVGTFNSVDVTDKIQVELIHGNSNEVVTEGANSENIQVINKNGALRIKMNTLNALQGNNISVKVYYQSLNSLSAKKGAKIVNREKEKIVADQLNVSAAEGGLVVVYVEAKKVDVKPTSGSTISLIGKSITQDVVSNFGGKYEGKELITDVTNVTVNGGGQAEVYAKDSIVAKTRAGGVIEVYGKPAHKSEKKLAGGIINYK</sequence>
<gene>
    <name evidence="3" type="ORF">ABE541_02680</name>
</gene>
<reference evidence="3 4" key="1">
    <citation type="submission" date="2024-04" db="EMBL/GenBank/DDBJ databases">
        <title>WGS of bacteria from Torrens River.</title>
        <authorList>
            <person name="Wyrsch E.R."/>
            <person name="Drigo B."/>
        </authorList>
    </citation>
    <scope>NUCLEOTIDE SEQUENCE [LARGE SCALE GENOMIC DNA]</scope>
    <source>
        <strain evidence="3 4">TWI391</strain>
    </source>
</reference>
<organism evidence="3 4">
    <name type="scientific">Sphingobacterium kitahiroshimense</name>
    <dbReference type="NCBI Taxonomy" id="470446"/>
    <lineage>
        <taxon>Bacteria</taxon>
        <taxon>Pseudomonadati</taxon>
        <taxon>Bacteroidota</taxon>
        <taxon>Sphingobacteriia</taxon>
        <taxon>Sphingobacteriales</taxon>
        <taxon>Sphingobacteriaceae</taxon>
        <taxon>Sphingobacterium</taxon>
    </lineage>
</organism>
<dbReference type="RefSeq" id="WP_132772856.1">
    <property type="nucleotide sequence ID" value="NZ_JAOQNK010000001.1"/>
</dbReference>
<comment type="caution">
    <text evidence="3">The sequence shown here is derived from an EMBL/GenBank/DDBJ whole genome shotgun (WGS) entry which is preliminary data.</text>
</comment>
<feature type="domain" description="Putative auto-transporter adhesin head GIN" evidence="2">
    <location>
        <begin position="28"/>
        <end position="208"/>
    </location>
</feature>
<accession>A0ABV0BN53</accession>